<dbReference type="GO" id="GO:0008146">
    <property type="term" value="F:sulfotransferase activity"/>
    <property type="evidence" value="ECO:0007669"/>
    <property type="project" value="InterPro"/>
</dbReference>
<evidence type="ECO:0000256" key="2">
    <source>
        <dbReference type="ARBA" id="ARBA00006339"/>
    </source>
</evidence>
<gene>
    <name evidence="11" type="ORF">CAUS1442_LOCUS9257</name>
</gene>
<evidence type="ECO:0000256" key="3">
    <source>
        <dbReference type="ARBA" id="ARBA00022679"/>
    </source>
</evidence>
<evidence type="ECO:0000256" key="1">
    <source>
        <dbReference type="ARBA" id="ARBA00004323"/>
    </source>
</evidence>
<evidence type="ECO:0000256" key="8">
    <source>
        <dbReference type="ARBA" id="ARBA00023180"/>
    </source>
</evidence>
<dbReference type="GO" id="GO:0000139">
    <property type="term" value="C:Golgi membrane"/>
    <property type="evidence" value="ECO:0007669"/>
    <property type="project" value="UniProtKB-SubCell"/>
</dbReference>
<dbReference type="PANTHER" id="PTHR12137">
    <property type="entry name" value="CARBOHYDRATE SULFOTRANSFERASE"/>
    <property type="match status" value="1"/>
</dbReference>
<evidence type="ECO:0000256" key="4">
    <source>
        <dbReference type="ARBA" id="ARBA00022692"/>
    </source>
</evidence>
<protein>
    <recommendedName>
        <fullName evidence="12">Sulfotransferase domain-containing protein</fullName>
    </recommendedName>
</protein>
<sequence>MQKQDRSRKGLLMVRIGIVAAWSLTAFMIIASQTIFSEEQRMLRTNPVPPEDYLAAPPSSSSPDVQLPPSHLRAGARNDNTNVDLAFDFNVSRADRMMARLYNESPIVIPHYKLVFFTTPKIGCTVWKQLFRRMMGYRNWKNLNIVHNPTQNGLIYLSDYSLREAEHILQHWTKVIWVRDPKERFLSAYLQKAVASNGLHLRQCCNCQGPEAKSGACVDRARASIDNFYDHIAAHCPTEEHWRPQSQRIEAKYLSAFESLDQAGISDFFVGHIESKSTDAKRLLEGLHPNLETIFPKPSILQRNKISLDGLVIGSKANAWEEYGLSGWGAEDEGANQTNTSASVMFGATGTIGHSTSADKKMREYYTPDVEDAVEAYYKDDYGMPVFGFQSVRVSDPSSAKRNSTSIAGAAAAVVA</sequence>
<feature type="region of interest" description="Disordered" evidence="9">
    <location>
        <begin position="47"/>
        <end position="68"/>
    </location>
</feature>
<name>A0A7R9ZPR0_9STRA</name>
<evidence type="ECO:0000256" key="9">
    <source>
        <dbReference type="SAM" id="MobiDB-lite"/>
    </source>
</evidence>
<organism evidence="11">
    <name type="scientific">Craspedostauros australis</name>
    <dbReference type="NCBI Taxonomy" id="1486917"/>
    <lineage>
        <taxon>Eukaryota</taxon>
        <taxon>Sar</taxon>
        <taxon>Stramenopiles</taxon>
        <taxon>Ochrophyta</taxon>
        <taxon>Bacillariophyta</taxon>
        <taxon>Bacillariophyceae</taxon>
        <taxon>Bacillariophycidae</taxon>
        <taxon>Naviculales</taxon>
        <taxon>Naviculaceae</taxon>
        <taxon>Craspedostauros</taxon>
    </lineage>
</organism>
<dbReference type="Gene3D" id="3.40.50.300">
    <property type="entry name" value="P-loop containing nucleotide triphosphate hydrolases"/>
    <property type="match status" value="1"/>
</dbReference>
<dbReference type="GO" id="GO:0016051">
    <property type="term" value="P:carbohydrate biosynthetic process"/>
    <property type="evidence" value="ECO:0007669"/>
    <property type="project" value="InterPro"/>
</dbReference>
<comment type="similarity">
    <text evidence="2">Belongs to the sulfotransferase 2 family.</text>
</comment>
<keyword evidence="6" id="KW-0333">Golgi apparatus</keyword>
<comment type="subcellular location">
    <subcellularLocation>
        <location evidence="1">Golgi apparatus membrane</location>
        <topology evidence="1">Single-pass type II membrane protein</topology>
    </subcellularLocation>
</comment>
<evidence type="ECO:0000256" key="7">
    <source>
        <dbReference type="ARBA" id="ARBA00023136"/>
    </source>
</evidence>
<accession>A0A7R9ZPR0</accession>
<evidence type="ECO:0000256" key="5">
    <source>
        <dbReference type="ARBA" id="ARBA00022989"/>
    </source>
</evidence>
<keyword evidence="4 10" id="KW-0812">Transmembrane</keyword>
<keyword evidence="3" id="KW-0808">Transferase</keyword>
<evidence type="ECO:0000256" key="6">
    <source>
        <dbReference type="ARBA" id="ARBA00023034"/>
    </source>
</evidence>
<dbReference type="InterPro" id="IPR018011">
    <property type="entry name" value="Carb_sulfotrans_8-10"/>
</dbReference>
<evidence type="ECO:0000313" key="11">
    <source>
        <dbReference type="EMBL" id="CAD8337129.1"/>
    </source>
</evidence>
<keyword evidence="8" id="KW-0325">Glycoprotein</keyword>
<keyword evidence="7 10" id="KW-0472">Membrane</keyword>
<dbReference type="InterPro" id="IPR027417">
    <property type="entry name" value="P-loop_NTPase"/>
</dbReference>
<dbReference type="AlphaFoldDB" id="A0A7R9ZPR0"/>
<dbReference type="EMBL" id="HBEF01014797">
    <property type="protein sequence ID" value="CAD8337129.1"/>
    <property type="molecule type" value="Transcribed_RNA"/>
</dbReference>
<evidence type="ECO:0000256" key="10">
    <source>
        <dbReference type="SAM" id="Phobius"/>
    </source>
</evidence>
<dbReference type="Pfam" id="PF03567">
    <property type="entry name" value="Sulfotransfer_2"/>
    <property type="match status" value="1"/>
</dbReference>
<feature type="transmembrane region" description="Helical" evidence="10">
    <location>
        <begin position="12"/>
        <end position="36"/>
    </location>
</feature>
<keyword evidence="5 10" id="KW-1133">Transmembrane helix</keyword>
<reference evidence="11" key="1">
    <citation type="submission" date="2021-01" db="EMBL/GenBank/DDBJ databases">
        <authorList>
            <person name="Corre E."/>
            <person name="Pelletier E."/>
            <person name="Niang G."/>
            <person name="Scheremetjew M."/>
            <person name="Finn R."/>
            <person name="Kale V."/>
            <person name="Holt S."/>
            <person name="Cochrane G."/>
            <person name="Meng A."/>
            <person name="Brown T."/>
            <person name="Cohen L."/>
        </authorList>
    </citation>
    <scope>NUCLEOTIDE SEQUENCE</scope>
    <source>
        <strain evidence="11">CCMP3328</strain>
    </source>
</reference>
<dbReference type="InterPro" id="IPR005331">
    <property type="entry name" value="Sulfotransferase"/>
</dbReference>
<evidence type="ECO:0008006" key="12">
    <source>
        <dbReference type="Google" id="ProtNLM"/>
    </source>
</evidence>
<dbReference type="PANTHER" id="PTHR12137:SF54">
    <property type="entry name" value="CARBOHYDRATE SULFOTRANSFERASE"/>
    <property type="match status" value="1"/>
</dbReference>
<proteinExistence type="inferred from homology"/>